<gene>
    <name evidence="1" type="ORF">V5O48_019221</name>
</gene>
<comment type="caution">
    <text evidence="1">The sequence shown here is derived from an EMBL/GenBank/DDBJ whole genome shotgun (WGS) entry which is preliminary data.</text>
</comment>
<feature type="non-terminal residue" evidence="1">
    <location>
        <position position="128"/>
    </location>
</feature>
<reference evidence="1 2" key="1">
    <citation type="submission" date="2024-02" db="EMBL/GenBank/DDBJ databases">
        <title>A draft genome for the cacao thread blight pathogen Marasmius crinis-equi.</title>
        <authorList>
            <person name="Cohen S.P."/>
            <person name="Baruah I.K."/>
            <person name="Amoako-Attah I."/>
            <person name="Bukari Y."/>
            <person name="Meinhardt L.W."/>
            <person name="Bailey B.A."/>
        </authorList>
    </citation>
    <scope>NUCLEOTIDE SEQUENCE [LARGE SCALE GENOMIC DNA]</scope>
    <source>
        <strain evidence="1 2">GH-76</strain>
    </source>
</reference>
<evidence type="ECO:0000313" key="2">
    <source>
        <dbReference type="Proteomes" id="UP001465976"/>
    </source>
</evidence>
<organism evidence="1 2">
    <name type="scientific">Marasmius crinis-equi</name>
    <dbReference type="NCBI Taxonomy" id="585013"/>
    <lineage>
        <taxon>Eukaryota</taxon>
        <taxon>Fungi</taxon>
        <taxon>Dikarya</taxon>
        <taxon>Basidiomycota</taxon>
        <taxon>Agaricomycotina</taxon>
        <taxon>Agaricomycetes</taxon>
        <taxon>Agaricomycetidae</taxon>
        <taxon>Agaricales</taxon>
        <taxon>Marasmiineae</taxon>
        <taxon>Marasmiaceae</taxon>
        <taxon>Marasmius</taxon>
    </lineage>
</organism>
<keyword evidence="2" id="KW-1185">Reference proteome</keyword>
<accession>A0ABR3EJ02</accession>
<dbReference type="EMBL" id="JBAHYK010004361">
    <property type="protein sequence ID" value="KAL0562858.1"/>
    <property type="molecule type" value="Genomic_DNA"/>
</dbReference>
<protein>
    <submittedName>
        <fullName evidence="1">Uncharacterized protein</fullName>
    </submittedName>
</protein>
<dbReference type="Proteomes" id="UP001465976">
    <property type="component" value="Unassembled WGS sequence"/>
</dbReference>
<name>A0ABR3EJ02_9AGAR</name>
<proteinExistence type="predicted"/>
<evidence type="ECO:0000313" key="1">
    <source>
        <dbReference type="EMBL" id="KAL0562858.1"/>
    </source>
</evidence>
<sequence length="128" mass="14477">MKDGPVTVTVHDLSTVQRCAEAIKPSSEKNLMVVTRGSSENIGKLVRRVSNFYQGEKKEECHWIIVGVISRDSRTGEESLTDERLKLDPKHLARVHETNKAKVKANVFMKPARDTALTWNNHKVEVQP</sequence>